<protein>
    <submittedName>
        <fullName evidence="2">CAP domain-containing protein</fullName>
    </submittedName>
</protein>
<proteinExistence type="predicted"/>
<evidence type="ECO:0000259" key="1">
    <source>
        <dbReference type="Pfam" id="PF00188"/>
    </source>
</evidence>
<name>A0A3N0GYL3_9ACTN</name>
<comment type="caution">
    <text evidence="2">The sequence shown here is derived from an EMBL/GenBank/DDBJ whole genome shotgun (WGS) entry which is preliminary data.</text>
</comment>
<reference evidence="2 3" key="1">
    <citation type="submission" date="2018-11" db="EMBL/GenBank/DDBJ databases">
        <authorList>
            <person name="Li F."/>
        </authorList>
    </citation>
    <scope>NUCLEOTIDE SEQUENCE [LARGE SCALE GENOMIC DNA]</scope>
    <source>
        <strain evidence="2 3">Gsoil 818</strain>
    </source>
</reference>
<sequence>MRENTRKYGTGFSLVTAVITLVVGLIIQAAPADAGTSQGSRVTARWTGAIDTRSLSAVNAAYWSQYANQQSVPIGWIGGSLLGCLPGLSSATSNDATLTAMNYVRSLAGLAPVTLNAQLSAGAQAAALMMSANGALSHDPSSSWKCYSQAGASAAGRSNLALSYPSISSGQIIDLYMDDPGSTNFAVGHRRWVLNPFTTQVGTGSTDTANALTVIGPTSRNRPNPRWVGWPTAGYFPNAIEPDGRWSLSSGRRGVSFAHAKVRVYYGGQRISVHQYRPENGYAQPTIVWQMPSGFSTTGSYKVVVKRIKKAGSRHLLHTAYTVNLFTPTP</sequence>
<feature type="domain" description="SCP" evidence="1">
    <location>
        <begin position="98"/>
        <end position="209"/>
    </location>
</feature>
<evidence type="ECO:0000313" key="3">
    <source>
        <dbReference type="Proteomes" id="UP000279994"/>
    </source>
</evidence>
<dbReference type="AlphaFoldDB" id="A0A3N0GYL3"/>
<dbReference type="OrthoDB" id="1766522at2"/>
<dbReference type="Proteomes" id="UP000279994">
    <property type="component" value="Unassembled WGS sequence"/>
</dbReference>
<dbReference type="EMBL" id="RJSF01000004">
    <property type="protein sequence ID" value="RNM17188.1"/>
    <property type="molecule type" value="Genomic_DNA"/>
</dbReference>
<dbReference type="Pfam" id="PF00188">
    <property type="entry name" value="CAP"/>
    <property type="match status" value="1"/>
</dbReference>
<dbReference type="SUPFAM" id="SSF55797">
    <property type="entry name" value="PR-1-like"/>
    <property type="match status" value="1"/>
</dbReference>
<dbReference type="Gene3D" id="3.40.33.10">
    <property type="entry name" value="CAP"/>
    <property type="match status" value="1"/>
</dbReference>
<dbReference type="CDD" id="cd05379">
    <property type="entry name" value="CAP_bacterial"/>
    <property type="match status" value="1"/>
</dbReference>
<accession>A0A3N0GYL3</accession>
<keyword evidence="3" id="KW-1185">Reference proteome</keyword>
<dbReference type="InterPro" id="IPR035940">
    <property type="entry name" value="CAP_sf"/>
</dbReference>
<evidence type="ECO:0000313" key="2">
    <source>
        <dbReference type="EMBL" id="RNM17188.1"/>
    </source>
</evidence>
<organism evidence="2 3">
    <name type="scientific">Nocardioides pocheonensis</name>
    <dbReference type="NCBI Taxonomy" id="661485"/>
    <lineage>
        <taxon>Bacteria</taxon>
        <taxon>Bacillati</taxon>
        <taxon>Actinomycetota</taxon>
        <taxon>Actinomycetes</taxon>
        <taxon>Propionibacteriales</taxon>
        <taxon>Nocardioidaceae</taxon>
        <taxon>Nocardioides</taxon>
    </lineage>
</organism>
<gene>
    <name evidence="2" type="ORF">EFL26_02165</name>
</gene>
<dbReference type="InterPro" id="IPR014044">
    <property type="entry name" value="CAP_dom"/>
</dbReference>
<dbReference type="RefSeq" id="WP_123221257.1">
    <property type="nucleotide sequence ID" value="NZ_RJSF01000004.1"/>
</dbReference>